<dbReference type="AlphaFoldDB" id="A0A9N9IRR0"/>
<organism evidence="1 2">
    <name type="scientific">Funneliformis mosseae</name>
    <name type="common">Endomycorrhizal fungus</name>
    <name type="synonym">Glomus mosseae</name>
    <dbReference type="NCBI Taxonomy" id="27381"/>
    <lineage>
        <taxon>Eukaryota</taxon>
        <taxon>Fungi</taxon>
        <taxon>Fungi incertae sedis</taxon>
        <taxon>Mucoromycota</taxon>
        <taxon>Glomeromycotina</taxon>
        <taxon>Glomeromycetes</taxon>
        <taxon>Glomerales</taxon>
        <taxon>Glomeraceae</taxon>
        <taxon>Funneliformis</taxon>
    </lineage>
</organism>
<evidence type="ECO:0000313" key="1">
    <source>
        <dbReference type="EMBL" id="CAG8748605.1"/>
    </source>
</evidence>
<proteinExistence type="predicted"/>
<dbReference type="Proteomes" id="UP000789375">
    <property type="component" value="Unassembled WGS sequence"/>
</dbReference>
<feature type="non-terminal residue" evidence="1">
    <location>
        <position position="1"/>
    </location>
</feature>
<sequence length="87" mass="9837">LKCDMEVDLIKIMTPAFLNLTSLNQPREAFLKHGGTQMVIDYLVKFGSNKKDYNDISGPIQELLSNVEDYELGSSEEKRADVHSLFS</sequence>
<name>A0A9N9IRR0_FUNMO</name>
<reference evidence="1" key="1">
    <citation type="submission" date="2021-06" db="EMBL/GenBank/DDBJ databases">
        <authorList>
            <person name="Kallberg Y."/>
            <person name="Tangrot J."/>
            <person name="Rosling A."/>
        </authorList>
    </citation>
    <scope>NUCLEOTIDE SEQUENCE</scope>
    <source>
        <strain evidence="1">87-6 pot B 2015</strain>
    </source>
</reference>
<keyword evidence="2" id="KW-1185">Reference proteome</keyword>
<comment type="caution">
    <text evidence="1">The sequence shown here is derived from an EMBL/GenBank/DDBJ whole genome shotgun (WGS) entry which is preliminary data.</text>
</comment>
<accession>A0A9N9IRR0</accession>
<gene>
    <name evidence="1" type="ORF">FMOSSE_LOCUS16525</name>
</gene>
<evidence type="ECO:0000313" key="2">
    <source>
        <dbReference type="Proteomes" id="UP000789375"/>
    </source>
</evidence>
<dbReference type="EMBL" id="CAJVPP010023991">
    <property type="protein sequence ID" value="CAG8748605.1"/>
    <property type="molecule type" value="Genomic_DNA"/>
</dbReference>
<feature type="non-terminal residue" evidence="1">
    <location>
        <position position="87"/>
    </location>
</feature>
<protein>
    <submittedName>
        <fullName evidence="1">14829_t:CDS:1</fullName>
    </submittedName>
</protein>